<dbReference type="PROSITE" id="PS50995">
    <property type="entry name" value="HTH_MARR_2"/>
    <property type="match status" value="1"/>
</dbReference>
<gene>
    <name evidence="3" type="ORF">ACFQ34_07805</name>
</gene>
<evidence type="ECO:0000313" key="4">
    <source>
        <dbReference type="Proteomes" id="UP001597182"/>
    </source>
</evidence>
<protein>
    <submittedName>
        <fullName evidence="3">MarR family winged helix-turn-helix transcriptional regulator</fullName>
    </submittedName>
</protein>
<dbReference type="RefSeq" id="WP_346090852.1">
    <property type="nucleotide sequence ID" value="NZ_BAABKS010000015.1"/>
</dbReference>
<name>A0ABW3VG54_9PSEU</name>
<dbReference type="InterPro" id="IPR036388">
    <property type="entry name" value="WH-like_DNA-bd_sf"/>
</dbReference>
<proteinExistence type="predicted"/>
<feature type="region of interest" description="Disordered" evidence="1">
    <location>
        <begin position="166"/>
        <end position="187"/>
    </location>
</feature>
<feature type="domain" description="HTH marR-type" evidence="2">
    <location>
        <begin position="1"/>
        <end position="157"/>
    </location>
</feature>
<dbReference type="InterPro" id="IPR000835">
    <property type="entry name" value="HTH_MarR-typ"/>
</dbReference>
<dbReference type="Gene3D" id="1.10.10.10">
    <property type="entry name" value="Winged helix-like DNA-binding domain superfamily/Winged helix DNA-binding domain"/>
    <property type="match status" value="1"/>
</dbReference>
<dbReference type="InterPro" id="IPR036390">
    <property type="entry name" value="WH_DNA-bd_sf"/>
</dbReference>
<organism evidence="3 4">
    <name type="scientific">Pseudonocardia benzenivorans</name>
    <dbReference type="NCBI Taxonomy" id="228005"/>
    <lineage>
        <taxon>Bacteria</taxon>
        <taxon>Bacillati</taxon>
        <taxon>Actinomycetota</taxon>
        <taxon>Actinomycetes</taxon>
        <taxon>Pseudonocardiales</taxon>
        <taxon>Pseudonocardiaceae</taxon>
        <taxon>Pseudonocardia</taxon>
    </lineage>
</organism>
<reference evidence="4" key="1">
    <citation type="journal article" date="2019" name="Int. J. Syst. Evol. Microbiol.">
        <title>The Global Catalogue of Microorganisms (GCM) 10K type strain sequencing project: providing services to taxonomists for standard genome sequencing and annotation.</title>
        <authorList>
            <consortium name="The Broad Institute Genomics Platform"/>
            <consortium name="The Broad Institute Genome Sequencing Center for Infectious Disease"/>
            <person name="Wu L."/>
            <person name="Ma J."/>
        </authorList>
    </citation>
    <scope>NUCLEOTIDE SEQUENCE [LARGE SCALE GENOMIC DNA]</scope>
    <source>
        <strain evidence="4">CCUG 49018</strain>
    </source>
</reference>
<dbReference type="PANTHER" id="PTHR33164">
    <property type="entry name" value="TRANSCRIPTIONAL REGULATOR, MARR FAMILY"/>
    <property type="match status" value="1"/>
</dbReference>
<keyword evidence="4" id="KW-1185">Reference proteome</keyword>
<dbReference type="SUPFAM" id="SSF46785">
    <property type="entry name" value="Winged helix' DNA-binding domain"/>
    <property type="match status" value="1"/>
</dbReference>
<evidence type="ECO:0000259" key="2">
    <source>
        <dbReference type="PROSITE" id="PS50995"/>
    </source>
</evidence>
<evidence type="ECO:0000313" key="3">
    <source>
        <dbReference type="EMBL" id="MFD1233183.1"/>
    </source>
</evidence>
<comment type="caution">
    <text evidence="3">The sequence shown here is derived from an EMBL/GenBank/DDBJ whole genome shotgun (WGS) entry which is preliminary data.</text>
</comment>
<dbReference type="EMBL" id="JBHTMB010000053">
    <property type="protein sequence ID" value="MFD1233183.1"/>
    <property type="molecule type" value="Genomic_DNA"/>
</dbReference>
<accession>A0ABW3VG54</accession>
<dbReference type="PANTHER" id="PTHR33164:SF99">
    <property type="entry name" value="MARR FAMILY REGULATORY PROTEIN"/>
    <property type="match status" value="1"/>
</dbReference>
<dbReference type="Proteomes" id="UP001597182">
    <property type="component" value="Unassembled WGS sequence"/>
</dbReference>
<evidence type="ECO:0000256" key="1">
    <source>
        <dbReference type="SAM" id="MobiDB-lite"/>
    </source>
</evidence>
<dbReference type="SMART" id="SM00347">
    <property type="entry name" value="HTH_MARR"/>
    <property type="match status" value="1"/>
</dbReference>
<dbReference type="InterPro" id="IPR039422">
    <property type="entry name" value="MarR/SlyA-like"/>
</dbReference>
<sequence length="187" mass="19843">MSTSADAADPGPEPRWLDADERQSWLAFSGMLLTLPGVLDAQLQREADLTLFGYLVMAGLSDARDRTLRMSELSVLTQGSLSRLSHAVAKLERNGWVVRRPCPGNGRVTIATLTDAGLAKLEDAAPGHVEFVRRLVLDPAGREGFARLGELSRRILGASVDAGCPTVPADGLRPGTAPSDAARSAGR</sequence>